<gene>
    <name evidence="1" type="ORF">ACFOGP_16905</name>
</gene>
<comment type="caution">
    <text evidence="1">The sequence shown here is derived from an EMBL/GenBank/DDBJ whole genome shotgun (WGS) entry which is preliminary data.</text>
</comment>
<dbReference type="Proteomes" id="UP001595632">
    <property type="component" value="Unassembled WGS sequence"/>
</dbReference>
<protein>
    <submittedName>
        <fullName evidence="1">DUF4278 domain-containing protein</fullName>
    </submittedName>
</protein>
<dbReference type="EMBL" id="JBHRTB010000010">
    <property type="protein sequence ID" value="MFC3144406.1"/>
    <property type="molecule type" value="Genomic_DNA"/>
</dbReference>
<accession>A0ABV7GVY4</accession>
<evidence type="ECO:0000313" key="2">
    <source>
        <dbReference type="Proteomes" id="UP001595632"/>
    </source>
</evidence>
<proteinExistence type="predicted"/>
<dbReference type="RefSeq" id="WP_275633884.1">
    <property type="nucleotide sequence ID" value="NZ_JARGYD010000006.1"/>
</dbReference>
<evidence type="ECO:0000313" key="1">
    <source>
        <dbReference type="EMBL" id="MFC3144406.1"/>
    </source>
</evidence>
<sequence>MIATTYGFFQSSGAARRHAEPDLPMRYRGVAYSLDHLPPHARNMQALLTYRGVRYVRGARPSRAAPVPGQMIYRGVPH</sequence>
<organism evidence="1 2">
    <name type="scientific">Psychromarinibacter halotolerans</name>
    <dbReference type="NCBI Taxonomy" id="1775175"/>
    <lineage>
        <taxon>Bacteria</taxon>
        <taxon>Pseudomonadati</taxon>
        <taxon>Pseudomonadota</taxon>
        <taxon>Alphaproteobacteria</taxon>
        <taxon>Rhodobacterales</taxon>
        <taxon>Paracoccaceae</taxon>
        <taxon>Psychromarinibacter</taxon>
    </lineage>
</organism>
<keyword evidence="2" id="KW-1185">Reference proteome</keyword>
<name>A0ABV7GVY4_9RHOB</name>
<dbReference type="Pfam" id="PF14105">
    <property type="entry name" value="DUF4278"/>
    <property type="match status" value="1"/>
</dbReference>
<dbReference type="InterPro" id="IPR025458">
    <property type="entry name" value="DUF4278"/>
</dbReference>
<reference evidence="2" key="1">
    <citation type="journal article" date="2019" name="Int. J. Syst. Evol. Microbiol.">
        <title>The Global Catalogue of Microorganisms (GCM) 10K type strain sequencing project: providing services to taxonomists for standard genome sequencing and annotation.</title>
        <authorList>
            <consortium name="The Broad Institute Genomics Platform"/>
            <consortium name="The Broad Institute Genome Sequencing Center for Infectious Disease"/>
            <person name="Wu L."/>
            <person name="Ma J."/>
        </authorList>
    </citation>
    <scope>NUCLEOTIDE SEQUENCE [LARGE SCALE GENOMIC DNA]</scope>
    <source>
        <strain evidence="2">KCTC 52366</strain>
    </source>
</reference>